<evidence type="ECO:0000313" key="2">
    <source>
        <dbReference type="Proteomes" id="UP000032578"/>
    </source>
</evidence>
<keyword evidence="2" id="KW-1185">Reference proteome</keyword>
<sequence>MQLAPNSNPITATVISNLEENSLKIVILKLPENVLPAFLSVGKILTAKNQSDASIDFTEGDIISANIEVMGDPFNQVFLLTQVKKEARDTDTN</sequence>
<evidence type="ECO:0000313" key="1">
    <source>
        <dbReference type="EMBL" id="KJD35801.1"/>
    </source>
</evidence>
<dbReference type="EMBL" id="JTDW01000005">
    <property type="protein sequence ID" value="KJD35801.1"/>
    <property type="molecule type" value="Genomic_DNA"/>
</dbReference>
<dbReference type="AlphaFoldDB" id="A0A0D7W9J2"/>
<accession>A0A0D7W9J2</accession>
<dbReference type="RefSeq" id="WP_044632533.1">
    <property type="nucleotide sequence ID" value="NZ_JTDW01000005.1"/>
</dbReference>
<dbReference type="STRING" id="1435349.PW52_08690"/>
<reference evidence="1 2" key="1">
    <citation type="submission" date="2014-11" db="EMBL/GenBank/DDBJ databases">
        <title>Tamlana sedimentorum sp. nov., isolated from shallow sand sediments of the Sea of Japan.</title>
        <authorList>
            <person name="Romanenko L.A."/>
        </authorList>
    </citation>
    <scope>NUCLEOTIDE SEQUENCE [LARGE SCALE GENOMIC DNA]</scope>
    <source>
        <strain evidence="1 2">JCM 19808</strain>
    </source>
</reference>
<name>A0A0D7W9J2_9FLAO</name>
<gene>
    <name evidence="1" type="ORF">PW52_08690</name>
</gene>
<comment type="caution">
    <text evidence="1">The sequence shown here is derived from an EMBL/GenBank/DDBJ whole genome shotgun (WGS) entry which is preliminary data.</text>
</comment>
<dbReference type="OrthoDB" id="1117594at2"/>
<dbReference type="Proteomes" id="UP000032578">
    <property type="component" value="Unassembled WGS sequence"/>
</dbReference>
<organism evidence="1 2">
    <name type="scientific">Neotamlana sedimentorum</name>
    <dbReference type="NCBI Taxonomy" id="1435349"/>
    <lineage>
        <taxon>Bacteria</taxon>
        <taxon>Pseudomonadati</taxon>
        <taxon>Bacteroidota</taxon>
        <taxon>Flavobacteriia</taxon>
        <taxon>Flavobacteriales</taxon>
        <taxon>Flavobacteriaceae</taxon>
        <taxon>Neotamlana</taxon>
    </lineage>
</organism>
<proteinExistence type="predicted"/>
<dbReference type="PATRIC" id="fig|1435349.4.peg.2728"/>
<protein>
    <submittedName>
        <fullName evidence="1">Uncharacterized protein</fullName>
    </submittedName>
</protein>